<comment type="caution">
    <text evidence="2">The sequence shown here is derived from an EMBL/GenBank/DDBJ whole genome shotgun (WGS) entry which is preliminary data.</text>
</comment>
<sequence length="113" mass="12209">MLYNSVGFNWLACPAATELEMARGVGGSSRVVGISPARTTIVGGKKEKLNRTVRREPFGSSDSPVGPPVYPVQFRSDHSPVQLTRPNRNPDRPTVRPVGPAGPVRFLKPCLSL</sequence>
<accession>A0AA39DKG8</accession>
<gene>
    <name evidence="2" type="ORF">PVL29_015941</name>
</gene>
<evidence type="ECO:0000256" key="1">
    <source>
        <dbReference type="SAM" id="MobiDB-lite"/>
    </source>
</evidence>
<reference evidence="2 3" key="1">
    <citation type="journal article" date="2023" name="BMC Biotechnol.">
        <title>Vitis rotundifolia cv Carlos genome sequencing.</title>
        <authorList>
            <person name="Huff M."/>
            <person name="Hulse-Kemp A."/>
            <person name="Scheffler B."/>
            <person name="Youngblood R."/>
            <person name="Simpson S."/>
            <person name="Babiker E."/>
            <person name="Staton M."/>
        </authorList>
    </citation>
    <scope>NUCLEOTIDE SEQUENCE [LARGE SCALE GENOMIC DNA]</scope>
    <source>
        <tissue evidence="2">Leaf</tissue>
    </source>
</reference>
<organism evidence="2 3">
    <name type="scientific">Vitis rotundifolia</name>
    <name type="common">Muscadine grape</name>
    <dbReference type="NCBI Taxonomy" id="103349"/>
    <lineage>
        <taxon>Eukaryota</taxon>
        <taxon>Viridiplantae</taxon>
        <taxon>Streptophyta</taxon>
        <taxon>Embryophyta</taxon>
        <taxon>Tracheophyta</taxon>
        <taxon>Spermatophyta</taxon>
        <taxon>Magnoliopsida</taxon>
        <taxon>eudicotyledons</taxon>
        <taxon>Gunneridae</taxon>
        <taxon>Pentapetalae</taxon>
        <taxon>rosids</taxon>
        <taxon>Vitales</taxon>
        <taxon>Vitaceae</taxon>
        <taxon>Viteae</taxon>
        <taxon>Vitis</taxon>
    </lineage>
</organism>
<name>A0AA39DKG8_VITRO</name>
<dbReference type="AlphaFoldDB" id="A0AA39DKG8"/>
<dbReference type="EMBL" id="JARBHA010000012">
    <property type="protein sequence ID" value="KAJ9687264.1"/>
    <property type="molecule type" value="Genomic_DNA"/>
</dbReference>
<evidence type="ECO:0000313" key="3">
    <source>
        <dbReference type="Proteomes" id="UP001168098"/>
    </source>
</evidence>
<evidence type="ECO:0000313" key="2">
    <source>
        <dbReference type="EMBL" id="KAJ9687264.1"/>
    </source>
</evidence>
<feature type="region of interest" description="Disordered" evidence="1">
    <location>
        <begin position="51"/>
        <end position="103"/>
    </location>
</feature>
<proteinExistence type="predicted"/>
<dbReference type="Proteomes" id="UP001168098">
    <property type="component" value="Unassembled WGS sequence"/>
</dbReference>
<keyword evidence="3" id="KW-1185">Reference proteome</keyword>
<protein>
    <submittedName>
        <fullName evidence="2">Uncharacterized protein</fullName>
    </submittedName>
</protein>